<organism evidence="3 4">
    <name type="scientific">Serratia marcescens</name>
    <dbReference type="NCBI Taxonomy" id="615"/>
    <lineage>
        <taxon>Bacteria</taxon>
        <taxon>Pseudomonadati</taxon>
        <taxon>Pseudomonadota</taxon>
        <taxon>Gammaproteobacteria</taxon>
        <taxon>Enterobacterales</taxon>
        <taxon>Yersiniaceae</taxon>
        <taxon>Serratia</taxon>
    </lineage>
</organism>
<protein>
    <submittedName>
        <fullName evidence="3">Fimbrial protein</fullName>
    </submittedName>
</protein>
<dbReference type="InterPro" id="IPR008966">
    <property type="entry name" value="Adhesion_dom_sf"/>
</dbReference>
<accession>A0AB35Z106</accession>
<feature type="domain" description="Fimbrial-type adhesion" evidence="2">
    <location>
        <begin position="41"/>
        <end position="172"/>
    </location>
</feature>
<dbReference type="Pfam" id="PF00419">
    <property type="entry name" value="Fimbrial"/>
    <property type="match status" value="1"/>
</dbReference>
<feature type="signal peptide" evidence="1">
    <location>
        <begin position="1"/>
        <end position="35"/>
    </location>
</feature>
<dbReference type="PANTHER" id="PTHR33420:SF34">
    <property type="entry name" value="MINOR FIMBRIAL SUBUNIT"/>
    <property type="match status" value="1"/>
</dbReference>
<dbReference type="PANTHER" id="PTHR33420">
    <property type="entry name" value="FIMBRIAL SUBUNIT ELFA-RELATED"/>
    <property type="match status" value="1"/>
</dbReference>
<evidence type="ECO:0000256" key="1">
    <source>
        <dbReference type="SAM" id="SignalP"/>
    </source>
</evidence>
<reference evidence="3 4" key="1">
    <citation type="submission" date="2024-07" db="EMBL/GenBank/DDBJ databases">
        <title>Making a pathogen? Evaluating the impact of protist predation on the evolution of virulence in Serratia marcescens.</title>
        <authorList>
            <person name="Hopkins H."/>
            <person name="Lopezguerra C."/>
            <person name="Lau M.-J."/>
        </authorList>
    </citation>
    <scope>NUCLEOTIDE SEQUENCE [LARGE SCALE GENOMIC DNA]</scope>
    <source>
        <strain evidence="3 4">KZ19</strain>
    </source>
</reference>
<feature type="chain" id="PRO_5044296536" evidence="1">
    <location>
        <begin position="36"/>
        <end position="172"/>
    </location>
</feature>
<evidence type="ECO:0000313" key="4">
    <source>
        <dbReference type="Proteomes" id="UP000237365"/>
    </source>
</evidence>
<dbReference type="GO" id="GO:0043709">
    <property type="term" value="P:cell adhesion involved in single-species biofilm formation"/>
    <property type="evidence" value="ECO:0007669"/>
    <property type="project" value="TreeGrafter"/>
</dbReference>
<dbReference type="GO" id="GO:0009289">
    <property type="term" value="C:pilus"/>
    <property type="evidence" value="ECO:0007669"/>
    <property type="project" value="InterPro"/>
</dbReference>
<keyword evidence="1" id="KW-0732">Signal</keyword>
<dbReference type="InterPro" id="IPR050263">
    <property type="entry name" value="Bact_Fimbrial_Adh_Pro"/>
</dbReference>
<evidence type="ECO:0000313" key="3">
    <source>
        <dbReference type="EMBL" id="MEX3185311.1"/>
    </source>
</evidence>
<sequence length="172" mass="18394">MNKTVNEGAGKMTRYSRARQCLLGVLACLPMMSQAATTVTVKVTVVKPPCTVNDNKPIEVDFGDVMTTRIDGSNYRQQVNYTLSCTGGDAWNAMKLQVQGTAASFDATALGSDKAGLAIRLQNDTTTLPVNSWLNFTYPSKPALWAVPVMQSGATLTGGMFTAAATLNVDYQ</sequence>
<dbReference type="AlphaFoldDB" id="A0AB35Z106"/>
<dbReference type="SUPFAM" id="SSF49401">
    <property type="entry name" value="Bacterial adhesins"/>
    <property type="match status" value="1"/>
</dbReference>
<gene>
    <name evidence="3" type="ORF">C3R40_001590</name>
</gene>
<proteinExistence type="predicted"/>
<dbReference type="Proteomes" id="UP000237365">
    <property type="component" value="Unassembled WGS sequence"/>
</dbReference>
<evidence type="ECO:0000259" key="2">
    <source>
        <dbReference type="Pfam" id="PF00419"/>
    </source>
</evidence>
<dbReference type="RefSeq" id="WP_258040520.1">
    <property type="nucleotide sequence ID" value="NZ_JBQPLU010000018.1"/>
</dbReference>
<reference evidence="3 4" key="2">
    <citation type="submission" date="2024-07" db="EMBL/GenBank/DDBJ databases">
        <authorList>
            <person name="Raymann K."/>
        </authorList>
    </citation>
    <scope>NUCLEOTIDE SEQUENCE [LARGE SCALE GENOMIC DNA]</scope>
    <source>
        <strain evidence="3 4">KZ19</strain>
    </source>
</reference>
<name>A0AB35Z106_SERMA</name>
<dbReference type="InterPro" id="IPR036937">
    <property type="entry name" value="Adhesion_dom_fimbrial_sf"/>
</dbReference>
<comment type="caution">
    <text evidence="3">The sequence shown here is derived from an EMBL/GenBank/DDBJ whole genome shotgun (WGS) entry which is preliminary data.</text>
</comment>
<dbReference type="Gene3D" id="2.60.40.1090">
    <property type="entry name" value="Fimbrial-type adhesion domain"/>
    <property type="match status" value="1"/>
</dbReference>
<dbReference type="EMBL" id="PQGI02000001">
    <property type="protein sequence ID" value="MEX3185311.1"/>
    <property type="molecule type" value="Genomic_DNA"/>
</dbReference>
<dbReference type="InterPro" id="IPR000259">
    <property type="entry name" value="Adhesion_dom_fimbrial"/>
</dbReference>